<dbReference type="InterPro" id="IPR016071">
    <property type="entry name" value="Staphylococal_nuclease_OB-fold"/>
</dbReference>
<keyword evidence="2" id="KW-0812">Transmembrane</keyword>
<evidence type="ECO:0000259" key="3">
    <source>
        <dbReference type="PROSITE" id="PS50830"/>
    </source>
</evidence>
<sequence>MLLKLTARQKKKLYQSAAALISAAVLAIFGISQGPSNSKNYSGTVTAVTDGDTVRITDHNGQKQRIRMAFIDAPESSQSHGKASQAALKQMVEGKKVQVEVIDTDQYQRQVARLRINGEDVNFAQIQNGHAWHYQSIAKRNQPKDDFARYESAQAEAKKQRKGLWRERSPLAPWDYRKEKRAGKQPE</sequence>
<protein>
    <submittedName>
        <fullName evidence="4">Thermonuclease family protein</fullName>
    </submittedName>
</protein>
<dbReference type="Gene3D" id="2.40.50.90">
    <property type="match status" value="1"/>
</dbReference>
<reference evidence="4" key="1">
    <citation type="submission" date="2022-05" db="EMBL/GenBank/DDBJ databases">
        <title>Alysiella filiformis genome sequencing.</title>
        <authorList>
            <person name="Viehboeck T."/>
        </authorList>
    </citation>
    <scope>NUCLEOTIDE SEQUENCE</scope>
    <source>
        <strain evidence="4">DSM 2580</strain>
    </source>
</reference>
<feature type="transmembrane region" description="Helical" evidence="2">
    <location>
        <begin position="12"/>
        <end position="31"/>
    </location>
</feature>
<dbReference type="EMBL" id="CP097501">
    <property type="protein sequence ID" value="URD66825.1"/>
    <property type="molecule type" value="Genomic_DNA"/>
</dbReference>
<evidence type="ECO:0000313" key="5">
    <source>
        <dbReference type="Proteomes" id="UP001056819"/>
    </source>
</evidence>
<dbReference type="AlphaFoldDB" id="A0AAE9HV77"/>
<evidence type="ECO:0000256" key="1">
    <source>
        <dbReference type="SAM" id="MobiDB-lite"/>
    </source>
</evidence>
<keyword evidence="2" id="KW-0472">Membrane</keyword>
<proteinExistence type="predicted"/>
<evidence type="ECO:0000313" key="4">
    <source>
        <dbReference type="EMBL" id="URD66825.1"/>
    </source>
</evidence>
<dbReference type="Pfam" id="PF00565">
    <property type="entry name" value="SNase"/>
    <property type="match status" value="1"/>
</dbReference>
<dbReference type="GO" id="GO:0003676">
    <property type="term" value="F:nucleic acid binding"/>
    <property type="evidence" value="ECO:0007669"/>
    <property type="project" value="InterPro"/>
</dbReference>
<dbReference type="SMART" id="SM00318">
    <property type="entry name" value="SNc"/>
    <property type="match status" value="1"/>
</dbReference>
<name>A0AAE9HV77_9NEIS</name>
<dbReference type="PROSITE" id="PS01123">
    <property type="entry name" value="TNASE_1"/>
    <property type="match status" value="1"/>
</dbReference>
<dbReference type="SUPFAM" id="SSF50199">
    <property type="entry name" value="Staphylococcal nuclease"/>
    <property type="match status" value="1"/>
</dbReference>
<dbReference type="InterPro" id="IPR002071">
    <property type="entry name" value="Thermonucl_AS"/>
</dbReference>
<dbReference type="Proteomes" id="UP001056819">
    <property type="component" value="Chromosome"/>
</dbReference>
<dbReference type="GO" id="GO:0004518">
    <property type="term" value="F:nuclease activity"/>
    <property type="evidence" value="ECO:0007669"/>
    <property type="project" value="InterPro"/>
</dbReference>
<keyword evidence="2" id="KW-1133">Transmembrane helix</keyword>
<dbReference type="InterPro" id="IPR035437">
    <property type="entry name" value="SNase_OB-fold_sf"/>
</dbReference>
<feature type="domain" description="TNase-like" evidence="3">
    <location>
        <begin position="39"/>
        <end position="167"/>
    </location>
</feature>
<gene>
    <name evidence="4" type="ORF">LNQ82_06255</name>
</gene>
<feature type="region of interest" description="Disordered" evidence="1">
    <location>
        <begin position="150"/>
        <end position="187"/>
    </location>
</feature>
<dbReference type="PROSITE" id="PS50830">
    <property type="entry name" value="TNASE_3"/>
    <property type="match status" value="1"/>
</dbReference>
<evidence type="ECO:0000256" key="2">
    <source>
        <dbReference type="SAM" id="Phobius"/>
    </source>
</evidence>
<dbReference type="RefSeq" id="WP_051532172.1">
    <property type="nucleotide sequence ID" value="NZ_CP097501.1"/>
</dbReference>
<accession>A0AAE9HV77</accession>
<dbReference type="PANTHER" id="PTHR12302:SF26">
    <property type="entry name" value="BLR1266 PROTEIN"/>
    <property type="match status" value="1"/>
</dbReference>
<feature type="compositionally biased region" description="Basic and acidic residues" evidence="1">
    <location>
        <begin position="164"/>
        <end position="187"/>
    </location>
</feature>
<dbReference type="PANTHER" id="PTHR12302">
    <property type="entry name" value="EBNA2 BINDING PROTEIN P100"/>
    <property type="match status" value="1"/>
</dbReference>
<organism evidence="4 5">
    <name type="scientific">Conchiformibius steedae DSM 2580</name>
    <dbReference type="NCBI Taxonomy" id="1121352"/>
    <lineage>
        <taxon>Bacteria</taxon>
        <taxon>Pseudomonadati</taxon>
        <taxon>Pseudomonadota</taxon>
        <taxon>Betaproteobacteria</taxon>
        <taxon>Neisseriales</taxon>
        <taxon>Neisseriaceae</taxon>
        <taxon>Conchiformibius</taxon>
    </lineage>
</organism>